<dbReference type="PANTHER" id="PTHR30273">
    <property type="entry name" value="PERIPLASMIC SIGNAL SENSOR AND SIGMA FACTOR ACTIVATOR FECR-RELATED"/>
    <property type="match status" value="1"/>
</dbReference>
<proteinExistence type="predicted"/>
<evidence type="ECO:0000256" key="1">
    <source>
        <dbReference type="SAM" id="Phobius"/>
    </source>
</evidence>
<name>A0AAN5ALX4_9BACT</name>
<dbReference type="EMBL" id="BQKE01000005">
    <property type="protein sequence ID" value="GJM64450.1"/>
    <property type="molecule type" value="Genomic_DNA"/>
</dbReference>
<evidence type="ECO:0000313" key="5">
    <source>
        <dbReference type="Proteomes" id="UP001310022"/>
    </source>
</evidence>
<gene>
    <name evidence="4" type="ORF">PEDI_50020</name>
</gene>
<organism evidence="4 5">
    <name type="scientific">Persicobacter diffluens</name>
    <dbReference type="NCBI Taxonomy" id="981"/>
    <lineage>
        <taxon>Bacteria</taxon>
        <taxon>Pseudomonadati</taxon>
        <taxon>Bacteroidota</taxon>
        <taxon>Cytophagia</taxon>
        <taxon>Cytophagales</taxon>
        <taxon>Persicobacteraceae</taxon>
        <taxon>Persicobacter</taxon>
    </lineage>
</organism>
<dbReference type="Gene3D" id="2.60.120.1440">
    <property type="match status" value="1"/>
</dbReference>
<keyword evidence="1" id="KW-0812">Transmembrane</keyword>
<sequence>MAKIDKYIYDTDFIAWALGDHNLQPKWEAYLRQFPEEKKTMDHARNLLQAGLKVQEPEFSLTEKERLWARITTDQEQAQLSKRRSWPMMLAASVTLIILTIGLLKFFLPKQESVVAQAGEQFEYTLPDGSVAILNAVSSIKFNPASWTQDRTLLLEGEAFFEVKKGSQFKVQTPYGEVTVLGTSFNVNARSQDWEVSCYTGKVRVSNALEEVILVPGEKSSGRQKLGKKEFNRSGQLQPQWNQGLFSFDNQPLSQVFATIERQYNIQVSLPKKQAERKFSGTITNKNLNMALKVVCAPMALTYEIRDQHVIIQ</sequence>
<dbReference type="Gene3D" id="3.55.50.30">
    <property type="match status" value="1"/>
</dbReference>
<dbReference type="InterPro" id="IPR012373">
    <property type="entry name" value="Ferrdict_sens_TM"/>
</dbReference>
<accession>A0AAN5ALX4</accession>
<dbReference type="Proteomes" id="UP001310022">
    <property type="component" value="Unassembled WGS sequence"/>
</dbReference>
<comment type="caution">
    <text evidence="4">The sequence shown here is derived from an EMBL/GenBank/DDBJ whole genome shotgun (WGS) entry which is preliminary data.</text>
</comment>
<dbReference type="InterPro" id="IPR006860">
    <property type="entry name" value="FecR"/>
</dbReference>
<dbReference type="GO" id="GO:0016989">
    <property type="term" value="F:sigma factor antagonist activity"/>
    <property type="evidence" value="ECO:0007669"/>
    <property type="project" value="TreeGrafter"/>
</dbReference>
<evidence type="ECO:0000313" key="4">
    <source>
        <dbReference type="EMBL" id="GJM64450.1"/>
    </source>
</evidence>
<dbReference type="Pfam" id="PF16344">
    <property type="entry name" value="FecR_C"/>
    <property type="match status" value="1"/>
</dbReference>
<reference evidence="4 5" key="1">
    <citation type="submission" date="2021-12" db="EMBL/GenBank/DDBJ databases">
        <title>Genome sequencing of bacteria with rrn-lacking chromosome and rrn-plasmid.</title>
        <authorList>
            <person name="Anda M."/>
            <person name="Iwasaki W."/>
        </authorList>
    </citation>
    <scope>NUCLEOTIDE SEQUENCE [LARGE SCALE GENOMIC DNA]</scope>
    <source>
        <strain evidence="4 5">NBRC 15940</strain>
    </source>
</reference>
<dbReference type="RefSeq" id="WP_338239514.1">
    <property type="nucleotide sequence ID" value="NZ_BQKE01000005.1"/>
</dbReference>
<evidence type="ECO:0000259" key="2">
    <source>
        <dbReference type="Pfam" id="PF04773"/>
    </source>
</evidence>
<feature type="transmembrane region" description="Helical" evidence="1">
    <location>
        <begin position="88"/>
        <end position="108"/>
    </location>
</feature>
<dbReference type="PANTHER" id="PTHR30273:SF2">
    <property type="entry name" value="PROTEIN FECR"/>
    <property type="match status" value="1"/>
</dbReference>
<dbReference type="PIRSF" id="PIRSF018266">
    <property type="entry name" value="FecR"/>
    <property type="match status" value="1"/>
</dbReference>
<evidence type="ECO:0008006" key="6">
    <source>
        <dbReference type="Google" id="ProtNLM"/>
    </source>
</evidence>
<keyword evidence="1" id="KW-1133">Transmembrane helix</keyword>
<keyword evidence="1" id="KW-0472">Membrane</keyword>
<feature type="domain" description="Protein FecR C-terminal" evidence="3">
    <location>
        <begin position="246"/>
        <end position="312"/>
    </location>
</feature>
<keyword evidence="5" id="KW-1185">Reference proteome</keyword>
<dbReference type="AlphaFoldDB" id="A0AAN5ALX4"/>
<protein>
    <recommendedName>
        <fullName evidence="6">FecR family protein</fullName>
    </recommendedName>
</protein>
<evidence type="ECO:0000259" key="3">
    <source>
        <dbReference type="Pfam" id="PF16344"/>
    </source>
</evidence>
<feature type="domain" description="FecR protein" evidence="2">
    <location>
        <begin position="114"/>
        <end position="204"/>
    </location>
</feature>
<dbReference type="Pfam" id="PF04773">
    <property type="entry name" value="FecR"/>
    <property type="match status" value="1"/>
</dbReference>
<dbReference type="InterPro" id="IPR032508">
    <property type="entry name" value="FecR_C"/>
</dbReference>